<comment type="caution">
    <text evidence="3">The sequence shown here is derived from an EMBL/GenBank/DDBJ whole genome shotgun (WGS) entry which is preliminary data.</text>
</comment>
<organism evidence="3 4">
    <name type="scientific">Penicillium atrosanguineum</name>
    <dbReference type="NCBI Taxonomy" id="1132637"/>
    <lineage>
        <taxon>Eukaryota</taxon>
        <taxon>Fungi</taxon>
        <taxon>Dikarya</taxon>
        <taxon>Ascomycota</taxon>
        <taxon>Pezizomycotina</taxon>
        <taxon>Eurotiomycetes</taxon>
        <taxon>Eurotiomycetidae</taxon>
        <taxon>Eurotiales</taxon>
        <taxon>Aspergillaceae</taxon>
        <taxon>Penicillium</taxon>
    </lineage>
</organism>
<keyword evidence="4" id="KW-1185">Reference proteome</keyword>
<proteinExistence type="predicted"/>
<feature type="transmembrane region" description="Helical" evidence="1">
    <location>
        <begin position="87"/>
        <end position="110"/>
    </location>
</feature>
<feature type="transmembrane region" description="Helical" evidence="1">
    <location>
        <begin position="166"/>
        <end position="183"/>
    </location>
</feature>
<feature type="transmembrane region" description="Helical" evidence="1">
    <location>
        <begin position="122"/>
        <end position="146"/>
    </location>
</feature>
<evidence type="ECO:0000313" key="3">
    <source>
        <dbReference type="EMBL" id="KAJ5299908.1"/>
    </source>
</evidence>
<dbReference type="Pfam" id="PF24802">
    <property type="entry name" value="DUF7703"/>
    <property type="match status" value="1"/>
</dbReference>
<evidence type="ECO:0000313" key="4">
    <source>
        <dbReference type="Proteomes" id="UP001147746"/>
    </source>
</evidence>
<feature type="domain" description="DUF7703" evidence="2">
    <location>
        <begin position="25"/>
        <end position="262"/>
    </location>
</feature>
<reference evidence="3" key="2">
    <citation type="journal article" date="2023" name="IMA Fungus">
        <title>Comparative genomic study of the Penicillium genus elucidates a diverse pangenome and 15 lateral gene transfer events.</title>
        <authorList>
            <person name="Petersen C."/>
            <person name="Sorensen T."/>
            <person name="Nielsen M.R."/>
            <person name="Sondergaard T.E."/>
            <person name="Sorensen J.L."/>
            <person name="Fitzpatrick D.A."/>
            <person name="Frisvad J.C."/>
            <person name="Nielsen K.L."/>
        </authorList>
    </citation>
    <scope>NUCLEOTIDE SEQUENCE</scope>
    <source>
        <strain evidence="3">IBT 21472</strain>
    </source>
</reference>
<sequence>MPALPSTGDGPEGLVGGYQGDSTAIKAIMGALMAIVLYNAAELSLLIFMTFRHYRGLYFWSLTLSTILGLIPNGIGNILHFFNIRSLWLALAVSSFGYYFLVPAQSVVLYSRLHLVLYNQKILRFVLCAIIFSTIFIAVPTTITTFGSAFVQSHPWNRAYTIVERLQVIWFCVQEFLISSLYIHETVKLLRLNPEQNPRRRTIMYELIAINILIILMDIVIVSIEFLGLYYLQVLLKSAIYSIKLKLEFAVLGKLTAIVDSSQPDDISSRSTYQPGLMNITQQQSPGAGLEPMSTNGLSIYGTKASMESPI</sequence>
<dbReference type="AlphaFoldDB" id="A0A9W9PP23"/>
<dbReference type="PANTHER" id="PTHR37013:SF5">
    <property type="entry name" value="INTEGRAL MEMBRANE PROTEIN"/>
    <property type="match status" value="1"/>
</dbReference>
<accession>A0A9W9PP23</accession>
<protein>
    <recommendedName>
        <fullName evidence="2">DUF7703 domain-containing protein</fullName>
    </recommendedName>
</protein>
<keyword evidence="1" id="KW-0472">Membrane</keyword>
<keyword evidence="1" id="KW-0812">Transmembrane</keyword>
<dbReference type="EMBL" id="JAPZBO010000010">
    <property type="protein sequence ID" value="KAJ5299908.1"/>
    <property type="molecule type" value="Genomic_DNA"/>
</dbReference>
<dbReference type="Proteomes" id="UP001147746">
    <property type="component" value="Unassembled WGS sequence"/>
</dbReference>
<evidence type="ECO:0000256" key="1">
    <source>
        <dbReference type="SAM" id="Phobius"/>
    </source>
</evidence>
<feature type="transmembrane region" description="Helical" evidence="1">
    <location>
        <begin position="204"/>
        <end position="232"/>
    </location>
</feature>
<feature type="transmembrane region" description="Helical" evidence="1">
    <location>
        <begin position="27"/>
        <end position="50"/>
    </location>
</feature>
<name>A0A9W9PP23_9EURO</name>
<dbReference type="PANTHER" id="PTHR37013">
    <property type="entry name" value="INTEGRAL MEMBRANE PROTEIN (AFU_ORTHOLOGUE AFUA_1G05950)-RELATED"/>
    <property type="match status" value="1"/>
</dbReference>
<dbReference type="InterPro" id="IPR056120">
    <property type="entry name" value="DUF7703"/>
</dbReference>
<feature type="transmembrane region" description="Helical" evidence="1">
    <location>
        <begin position="57"/>
        <end position="75"/>
    </location>
</feature>
<gene>
    <name evidence="3" type="ORF">N7476_011465</name>
</gene>
<keyword evidence="1" id="KW-1133">Transmembrane helix</keyword>
<reference evidence="3" key="1">
    <citation type="submission" date="2022-12" db="EMBL/GenBank/DDBJ databases">
        <authorList>
            <person name="Petersen C."/>
        </authorList>
    </citation>
    <scope>NUCLEOTIDE SEQUENCE</scope>
    <source>
        <strain evidence="3">IBT 21472</strain>
    </source>
</reference>
<evidence type="ECO:0000259" key="2">
    <source>
        <dbReference type="Pfam" id="PF24802"/>
    </source>
</evidence>